<comment type="similarity">
    <text evidence="1">Belongs to the DprA/Smf family.</text>
</comment>
<dbReference type="Proteomes" id="UP000198727">
    <property type="component" value="Unassembled WGS sequence"/>
</dbReference>
<dbReference type="Gene3D" id="1.10.10.10">
    <property type="entry name" value="Winged helix-like DNA-binding domain superfamily/Winged helix DNA-binding domain"/>
    <property type="match status" value="1"/>
</dbReference>
<dbReference type="Gene3D" id="3.40.50.450">
    <property type="match status" value="1"/>
</dbReference>
<evidence type="ECO:0000259" key="4">
    <source>
        <dbReference type="Pfam" id="PF17782"/>
    </source>
</evidence>
<evidence type="ECO:0000313" key="6">
    <source>
        <dbReference type="Proteomes" id="UP000198727"/>
    </source>
</evidence>
<dbReference type="InterPro" id="IPR036388">
    <property type="entry name" value="WH-like_DNA-bd_sf"/>
</dbReference>
<dbReference type="NCBIfam" id="TIGR00732">
    <property type="entry name" value="dprA"/>
    <property type="match status" value="1"/>
</dbReference>
<dbReference type="PANTHER" id="PTHR43022:SF1">
    <property type="entry name" value="PROTEIN SMF"/>
    <property type="match status" value="1"/>
</dbReference>
<keyword evidence="6" id="KW-1185">Reference proteome</keyword>
<dbReference type="PANTHER" id="PTHR43022">
    <property type="entry name" value="PROTEIN SMF"/>
    <property type="match status" value="1"/>
</dbReference>
<dbReference type="AlphaFoldDB" id="A0A1I5KIV1"/>
<proteinExistence type="inferred from homology"/>
<dbReference type="Pfam" id="PF17782">
    <property type="entry name" value="WHD_DprA"/>
    <property type="match status" value="1"/>
</dbReference>
<dbReference type="OrthoDB" id="9785707at2"/>
<sequence>MSDHRTFHTPPDHTTPDRAVAQPSDPIPADEGGCRHPAPASTDRAVPTERGNEARAVAGGARSWDETRLARAYLLRAAEPPAPALVAFVAEHGPVRAAERVRSGHVPDAVAQETMARRALALEEHDLRAADEIGARLVIPEDDEWPAWPLLSLDVATGRGVRGVAPPLGLWVQGGGRLDGVSEEAVAVVGSRAATAYGEHTAAELGHGIAESAVVVFSGAAYGIDGCAHRGALAAGGTTVAVLGCGLDVGYPAGHVGLLNRISERGLVVSEYPVGTPPARHRFLVRNRLIAALSAGTVVVEAGARSGARNTAATAGALGKVVMAVPGPVSSAMSVGCHQLIRSCAATLVASVADVLDTVGRLGREVPESVEQRRPTDRLGPQALRVHEALRSRRGSSAEELAAESGVPLAKVRAVLPALELDGFAERCSSGWRRASGQTATPPERTGHA</sequence>
<dbReference type="STRING" id="587909.SAMN05421810_101164"/>
<dbReference type="GO" id="GO:0009294">
    <property type="term" value="P:DNA-mediated transformation"/>
    <property type="evidence" value="ECO:0007669"/>
    <property type="project" value="InterPro"/>
</dbReference>
<gene>
    <name evidence="5" type="ORF">SAMN05421810_101164</name>
</gene>
<feature type="domain" description="Smf/DprA SLOG" evidence="3">
    <location>
        <begin position="139"/>
        <end position="358"/>
    </location>
</feature>
<feature type="domain" description="DprA winged helix" evidence="4">
    <location>
        <begin position="373"/>
        <end position="429"/>
    </location>
</feature>
<accession>A0A1I5KIV1</accession>
<feature type="compositionally biased region" description="Basic and acidic residues" evidence="2">
    <location>
        <begin position="1"/>
        <end position="16"/>
    </location>
</feature>
<protein>
    <submittedName>
        <fullName evidence="5">DNA processing protein</fullName>
    </submittedName>
</protein>
<dbReference type="SUPFAM" id="SSF102405">
    <property type="entry name" value="MCP/YpsA-like"/>
    <property type="match status" value="1"/>
</dbReference>
<name>A0A1I5KIV1_9PSEU</name>
<dbReference type="InterPro" id="IPR041614">
    <property type="entry name" value="DprA_WH"/>
</dbReference>
<dbReference type="EMBL" id="FOWW01000001">
    <property type="protein sequence ID" value="SFO84753.1"/>
    <property type="molecule type" value="Genomic_DNA"/>
</dbReference>
<evidence type="ECO:0000313" key="5">
    <source>
        <dbReference type="EMBL" id="SFO84753.1"/>
    </source>
</evidence>
<reference evidence="6" key="1">
    <citation type="submission" date="2016-10" db="EMBL/GenBank/DDBJ databases">
        <authorList>
            <person name="Varghese N."/>
            <person name="Submissions S."/>
        </authorList>
    </citation>
    <scope>NUCLEOTIDE SEQUENCE [LARGE SCALE GENOMIC DNA]</scope>
    <source>
        <strain evidence="6">CGMCC 4.5579</strain>
    </source>
</reference>
<dbReference type="InterPro" id="IPR057666">
    <property type="entry name" value="DrpA_SLOG"/>
</dbReference>
<evidence type="ECO:0000256" key="2">
    <source>
        <dbReference type="SAM" id="MobiDB-lite"/>
    </source>
</evidence>
<evidence type="ECO:0000256" key="1">
    <source>
        <dbReference type="ARBA" id="ARBA00006525"/>
    </source>
</evidence>
<feature type="region of interest" description="Disordered" evidence="2">
    <location>
        <begin position="1"/>
        <end position="59"/>
    </location>
</feature>
<dbReference type="InterPro" id="IPR003488">
    <property type="entry name" value="DprA"/>
</dbReference>
<evidence type="ECO:0000259" key="3">
    <source>
        <dbReference type="Pfam" id="PF02481"/>
    </source>
</evidence>
<dbReference type="Pfam" id="PF02481">
    <property type="entry name" value="DNA_processg_A"/>
    <property type="match status" value="1"/>
</dbReference>
<organism evidence="5 6">
    <name type="scientific">Amycolatopsis arida</name>
    <dbReference type="NCBI Taxonomy" id="587909"/>
    <lineage>
        <taxon>Bacteria</taxon>
        <taxon>Bacillati</taxon>
        <taxon>Actinomycetota</taxon>
        <taxon>Actinomycetes</taxon>
        <taxon>Pseudonocardiales</taxon>
        <taxon>Pseudonocardiaceae</taxon>
        <taxon>Amycolatopsis</taxon>
    </lineage>
</organism>